<comment type="similarity">
    <text evidence="1">Belongs to the GAMAD family.</text>
</comment>
<dbReference type="InterPro" id="IPR004942">
    <property type="entry name" value="Roadblock/LAMTOR2_dom"/>
</dbReference>
<reference evidence="3 4" key="1">
    <citation type="journal article" date="2009" name="PLoS Genet.">
        <title>Genomic analysis of the basal lineage fungus Rhizopus oryzae reveals a whole-genome duplication.</title>
        <authorList>
            <person name="Ma L.-J."/>
            <person name="Ibrahim A.S."/>
            <person name="Skory C."/>
            <person name="Grabherr M.G."/>
            <person name="Burger G."/>
            <person name="Butler M."/>
            <person name="Elias M."/>
            <person name="Idnurm A."/>
            <person name="Lang B.F."/>
            <person name="Sone T."/>
            <person name="Abe A."/>
            <person name="Calvo S.E."/>
            <person name="Corrochano L.M."/>
            <person name="Engels R."/>
            <person name="Fu J."/>
            <person name="Hansberg W."/>
            <person name="Kim J.-M."/>
            <person name="Kodira C.D."/>
            <person name="Koehrsen M.J."/>
            <person name="Liu B."/>
            <person name="Miranda-Saavedra D."/>
            <person name="O'Leary S."/>
            <person name="Ortiz-Castellanos L."/>
            <person name="Poulter R."/>
            <person name="Rodriguez-Romero J."/>
            <person name="Ruiz-Herrera J."/>
            <person name="Shen Y.-Q."/>
            <person name="Zeng Q."/>
            <person name="Galagan J."/>
            <person name="Birren B.W."/>
            <person name="Cuomo C.A."/>
            <person name="Wickes B.L."/>
        </authorList>
    </citation>
    <scope>NUCLEOTIDE SEQUENCE [LARGE SCALE GENOMIC DNA]</scope>
    <source>
        <strain evidence="4">RA 99-880 / ATCC MYA-4621 / FGSC 9543 / NRRL 43880</strain>
    </source>
</reference>
<dbReference type="SMART" id="SM00960">
    <property type="entry name" value="Robl_LC7"/>
    <property type="match status" value="1"/>
</dbReference>
<dbReference type="InterPro" id="IPR037587">
    <property type="entry name" value="LAMTOR2-like"/>
</dbReference>
<dbReference type="AlphaFoldDB" id="I1BIU1"/>
<gene>
    <name evidence="3" type="ORF">RO3G_00825</name>
</gene>
<dbReference type="PANTHER" id="PTHR13323">
    <property type="entry name" value="LATE ENDOSOMAL/LYSOSOMAL MP1 INTERACTING PROTEIN"/>
    <property type="match status" value="1"/>
</dbReference>
<dbReference type="OMA" id="HCDDGIV"/>
<organism evidence="3 4">
    <name type="scientific">Rhizopus delemar (strain RA 99-880 / ATCC MYA-4621 / FGSC 9543 / NRRL 43880)</name>
    <name type="common">Mucormycosis agent</name>
    <name type="synonym">Rhizopus arrhizus var. delemar</name>
    <dbReference type="NCBI Taxonomy" id="246409"/>
    <lineage>
        <taxon>Eukaryota</taxon>
        <taxon>Fungi</taxon>
        <taxon>Fungi incertae sedis</taxon>
        <taxon>Mucoromycota</taxon>
        <taxon>Mucoromycotina</taxon>
        <taxon>Mucoromycetes</taxon>
        <taxon>Mucorales</taxon>
        <taxon>Mucorineae</taxon>
        <taxon>Rhizopodaceae</taxon>
        <taxon>Rhizopus</taxon>
    </lineage>
</organism>
<dbReference type="Proteomes" id="UP000009138">
    <property type="component" value="Unassembled WGS sequence"/>
</dbReference>
<dbReference type="EMBL" id="CH476732">
    <property type="protein sequence ID" value="EIE76121.1"/>
    <property type="molecule type" value="Genomic_DNA"/>
</dbReference>
<dbReference type="Gene3D" id="3.30.450.30">
    <property type="entry name" value="Dynein light chain 2a, cytoplasmic"/>
    <property type="match status" value="1"/>
</dbReference>
<name>I1BIU1_RHIO9</name>
<dbReference type="GeneID" id="93607797"/>
<evidence type="ECO:0000313" key="3">
    <source>
        <dbReference type="EMBL" id="EIE76121.1"/>
    </source>
</evidence>
<feature type="domain" description="Roadblock/LAMTOR2" evidence="2">
    <location>
        <begin position="8"/>
        <end position="91"/>
    </location>
</feature>
<dbReference type="GO" id="GO:0060090">
    <property type="term" value="F:molecular adaptor activity"/>
    <property type="evidence" value="ECO:0007669"/>
    <property type="project" value="InterPro"/>
</dbReference>
<dbReference type="Pfam" id="PF03259">
    <property type="entry name" value="Robl_LC7"/>
    <property type="match status" value="1"/>
</dbReference>
<dbReference type="GO" id="GO:0005085">
    <property type="term" value="F:guanyl-nucleotide exchange factor activity"/>
    <property type="evidence" value="ECO:0007669"/>
    <property type="project" value="InterPro"/>
</dbReference>
<proteinExistence type="inferred from homology"/>
<dbReference type="GO" id="GO:0032008">
    <property type="term" value="P:positive regulation of TOR signaling"/>
    <property type="evidence" value="ECO:0007669"/>
    <property type="project" value="InterPro"/>
</dbReference>
<dbReference type="RefSeq" id="XP_067511517.1">
    <property type="nucleotide sequence ID" value="XM_067655416.1"/>
</dbReference>
<accession>I1BIU1</accession>
<protein>
    <recommendedName>
        <fullName evidence="2">Roadblock/LAMTOR2 domain-containing protein</fullName>
    </recommendedName>
</protein>
<dbReference type="OrthoDB" id="271745at2759"/>
<evidence type="ECO:0000256" key="1">
    <source>
        <dbReference type="ARBA" id="ARBA00007191"/>
    </source>
</evidence>
<sequence>MLKPKVISQALRQTLNNGVKAAMIMTSEGSLVSFAADTDKEATTYAAISANIWNTYKKKNKYTELKYQVLHCEEGILYVTNVGSMILCLVGNHQAMEDVGILKAKGEAIKNHLEEPLIQFAASEFSIPP</sequence>
<dbReference type="VEuPathDB" id="FungiDB:RO3G_00825"/>
<keyword evidence="4" id="KW-1185">Reference proteome</keyword>
<dbReference type="InParanoid" id="I1BIU1"/>
<evidence type="ECO:0000259" key="2">
    <source>
        <dbReference type="SMART" id="SM00960"/>
    </source>
</evidence>
<dbReference type="STRING" id="246409.I1BIU1"/>
<evidence type="ECO:0000313" key="4">
    <source>
        <dbReference type="Proteomes" id="UP000009138"/>
    </source>
</evidence>
<dbReference type="SUPFAM" id="SSF103196">
    <property type="entry name" value="Roadblock/LC7 domain"/>
    <property type="match status" value="1"/>
</dbReference>
<dbReference type="eggNOG" id="KOG4107">
    <property type="taxonomic scope" value="Eukaryota"/>
</dbReference>